<feature type="transmembrane region" description="Helical" evidence="1">
    <location>
        <begin position="217"/>
        <end position="240"/>
    </location>
</feature>
<comment type="caution">
    <text evidence="2">The sequence shown here is derived from an EMBL/GenBank/DDBJ whole genome shotgun (WGS) entry which is preliminary data.</text>
</comment>
<feature type="transmembrane region" description="Helical" evidence="1">
    <location>
        <begin position="246"/>
        <end position="264"/>
    </location>
</feature>
<name>A0ABR5MMM5_9BACI</name>
<gene>
    <name evidence="2" type="ORF">AFL42_01900</name>
</gene>
<dbReference type="EMBL" id="LGTK01000004">
    <property type="protein sequence ID" value="KPH78174.1"/>
    <property type="molecule type" value="Genomic_DNA"/>
</dbReference>
<feature type="transmembrane region" description="Helical" evidence="1">
    <location>
        <begin position="324"/>
        <end position="343"/>
    </location>
</feature>
<feature type="transmembrane region" description="Helical" evidence="1">
    <location>
        <begin position="148"/>
        <end position="171"/>
    </location>
</feature>
<keyword evidence="1" id="KW-1133">Transmembrane helix</keyword>
<proteinExistence type="predicted"/>
<protein>
    <submittedName>
        <fullName evidence="2">Peptidase</fullName>
    </submittedName>
</protein>
<keyword evidence="1" id="KW-0472">Membrane</keyword>
<feature type="transmembrane region" description="Helical" evidence="1">
    <location>
        <begin position="363"/>
        <end position="384"/>
    </location>
</feature>
<dbReference type="Proteomes" id="UP000037854">
    <property type="component" value="Unassembled WGS sequence"/>
</dbReference>
<dbReference type="RefSeq" id="WP_060667639.1">
    <property type="nucleotide sequence ID" value="NZ_LGTK01000004.1"/>
</dbReference>
<organism evidence="2 3">
    <name type="scientific">Oceanobacillus caeni</name>
    <dbReference type="NCBI Taxonomy" id="405946"/>
    <lineage>
        <taxon>Bacteria</taxon>
        <taxon>Bacillati</taxon>
        <taxon>Bacillota</taxon>
        <taxon>Bacilli</taxon>
        <taxon>Bacillales</taxon>
        <taxon>Bacillaceae</taxon>
        <taxon>Oceanobacillus</taxon>
    </lineage>
</organism>
<accession>A0ABR5MMM5</accession>
<keyword evidence="3" id="KW-1185">Reference proteome</keyword>
<evidence type="ECO:0000313" key="2">
    <source>
        <dbReference type="EMBL" id="KPH78174.1"/>
    </source>
</evidence>
<reference evidence="2 3" key="1">
    <citation type="submission" date="2015-07" db="EMBL/GenBank/DDBJ databases">
        <title>High-quality draft genome sequence of Oceanobacillus caeni HM6, a bacillus isolated from a human feces.</title>
        <authorList>
            <person name="Kumar J."/>
            <person name="Verma M.K."/>
            <person name="Pandey R."/>
            <person name="Bhambi M."/>
            <person name="Chauhan N."/>
        </authorList>
    </citation>
    <scope>NUCLEOTIDE SEQUENCE [LARGE SCALE GENOMIC DNA]</scope>
    <source>
        <strain evidence="2 3">HM6</strain>
    </source>
</reference>
<evidence type="ECO:0000256" key="1">
    <source>
        <dbReference type="SAM" id="Phobius"/>
    </source>
</evidence>
<evidence type="ECO:0000313" key="3">
    <source>
        <dbReference type="Proteomes" id="UP000037854"/>
    </source>
</evidence>
<keyword evidence="1" id="KW-0812">Transmembrane</keyword>
<sequence>MKLTLQSQITLYPLSIQKDKKNYIVEEPISGDFFEMPVICIDAIERINEGQRLGEIENELREKYPNEKVNMIEFGEQLIELGLVQKVNGEKVKQTKETQSSGGFTWILPQIGRFFFNRVTNKIYLILLLINVSLFVLNPQLFPHYQDIFLFDSMMLNIVTYMSISLFFIIIHEFGHILAIRSHDLPTKLDIGNRLIFVVFETDLTSAWKLEPKQRNILYFAGMSFEQTFVFIALMIQLLFPEANAIFIGILGIIIFDIFIKTLYQCCFYMKTDIYYFVENMTGCYNLMESGKQFLSKWLPFLKKDSSDTEAFEGEYKIVRMYSVFYIAGILLTLCLFVFYFIPQAYYAYSQVISNLLKDTTPAAFWDAVAFLGQTVLLLTLFLLRRRGQSRVPFSGKE</sequence>
<feature type="transmembrane region" description="Helical" evidence="1">
    <location>
        <begin position="123"/>
        <end position="142"/>
    </location>
</feature>